<dbReference type="Pfam" id="PF00188">
    <property type="entry name" value="CAP"/>
    <property type="match status" value="1"/>
</dbReference>
<gene>
    <name evidence="4" type="ORF">CDV36_000041</name>
</gene>
<reference evidence="4 5" key="1">
    <citation type="submission" date="2017-06" db="EMBL/GenBank/DDBJ databases">
        <title>Comparative genomic analysis of Ambrosia Fusariam Clade fungi.</title>
        <authorList>
            <person name="Stajich J.E."/>
            <person name="Carrillo J."/>
            <person name="Kijimoto T."/>
            <person name="Eskalen A."/>
            <person name="O'Donnell K."/>
            <person name="Kasson M."/>
        </authorList>
    </citation>
    <scope>NUCLEOTIDE SEQUENCE [LARGE SCALE GENOMIC DNA]</scope>
    <source>
        <strain evidence="4">UCR3666</strain>
    </source>
</reference>
<dbReference type="CDD" id="cd05382">
    <property type="entry name" value="CAP_GAPR1-like"/>
    <property type="match status" value="1"/>
</dbReference>
<dbReference type="InterPro" id="IPR014044">
    <property type="entry name" value="CAP_dom"/>
</dbReference>
<evidence type="ECO:0000256" key="1">
    <source>
        <dbReference type="SAM" id="MobiDB-lite"/>
    </source>
</evidence>
<feature type="domain" description="SCP" evidence="3">
    <location>
        <begin position="115"/>
        <end position="254"/>
    </location>
</feature>
<proteinExistence type="predicted"/>
<organism evidence="4 5">
    <name type="scientific">Fusarium kuroshium</name>
    <dbReference type="NCBI Taxonomy" id="2010991"/>
    <lineage>
        <taxon>Eukaryota</taxon>
        <taxon>Fungi</taxon>
        <taxon>Dikarya</taxon>
        <taxon>Ascomycota</taxon>
        <taxon>Pezizomycotina</taxon>
        <taxon>Sordariomycetes</taxon>
        <taxon>Hypocreomycetidae</taxon>
        <taxon>Hypocreales</taxon>
        <taxon>Nectriaceae</taxon>
        <taxon>Fusarium</taxon>
        <taxon>Fusarium solani species complex</taxon>
    </lineage>
</organism>
<dbReference type="Gene3D" id="3.40.33.10">
    <property type="entry name" value="CAP"/>
    <property type="match status" value="1"/>
</dbReference>
<feature type="chain" id="PRO_5018192097" description="SCP domain-containing protein" evidence="2">
    <location>
        <begin position="25"/>
        <end position="258"/>
    </location>
</feature>
<comment type="caution">
    <text evidence="4">The sequence shown here is derived from an EMBL/GenBank/DDBJ whole genome shotgun (WGS) entry which is preliminary data.</text>
</comment>
<evidence type="ECO:0000313" key="5">
    <source>
        <dbReference type="Proteomes" id="UP000277212"/>
    </source>
</evidence>
<sequence>MLLSTITAPSFIIMGIHLIAGANSAPAEDRTVLDVDVDVDLEATATINIGVPALYVGATATADADATVDVELNKPILKTFIKPIDKSVHDYPDRPPPEDSSPDKRSLLFPRALTADQKEALRLHTVARQKKKVKALVWDTKLEAAAKAWAQKIAKSGKLAHSASKDRPNQGENLAYAWSSGTYKNPITAGTQGWLAEVKNYKNEVIPKGKFSEYGHYTQCVWKNSVKVGIATVSDGKGGWYTVARYSPPGNIVGQKPY</sequence>
<dbReference type="OrthoDB" id="43654at2759"/>
<keyword evidence="5" id="KW-1185">Reference proteome</keyword>
<evidence type="ECO:0000256" key="2">
    <source>
        <dbReference type="SAM" id="SignalP"/>
    </source>
</evidence>
<dbReference type="PANTHER" id="PTHR10334">
    <property type="entry name" value="CYSTEINE-RICH SECRETORY PROTEIN-RELATED"/>
    <property type="match status" value="1"/>
</dbReference>
<evidence type="ECO:0000259" key="3">
    <source>
        <dbReference type="SMART" id="SM00198"/>
    </source>
</evidence>
<dbReference type="Proteomes" id="UP000277212">
    <property type="component" value="Unassembled WGS sequence"/>
</dbReference>
<dbReference type="SMART" id="SM00198">
    <property type="entry name" value="SCP"/>
    <property type="match status" value="1"/>
</dbReference>
<dbReference type="AlphaFoldDB" id="A0A3M2SRS4"/>
<feature type="region of interest" description="Disordered" evidence="1">
    <location>
        <begin position="87"/>
        <end position="106"/>
    </location>
</feature>
<dbReference type="PRINTS" id="PR00837">
    <property type="entry name" value="V5TPXLIKE"/>
</dbReference>
<dbReference type="InterPro" id="IPR001283">
    <property type="entry name" value="CRISP-related"/>
</dbReference>
<dbReference type="EMBL" id="NKUJ01000001">
    <property type="protein sequence ID" value="RMJ20257.1"/>
    <property type="molecule type" value="Genomic_DNA"/>
</dbReference>
<keyword evidence="2" id="KW-0732">Signal</keyword>
<protein>
    <recommendedName>
        <fullName evidence="3">SCP domain-containing protein</fullName>
    </recommendedName>
</protein>
<dbReference type="PRINTS" id="PR00838">
    <property type="entry name" value="V5ALLERGEN"/>
</dbReference>
<evidence type="ECO:0000313" key="4">
    <source>
        <dbReference type="EMBL" id="RMJ20257.1"/>
    </source>
</evidence>
<dbReference type="InterPro" id="IPR034113">
    <property type="entry name" value="SCP_GAPR1-like"/>
</dbReference>
<dbReference type="SUPFAM" id="SSF55797">
    <property type="entry name" value="PR-1-like"/>
    <property type="match status" value="1"/>
</dbReference>
<dbReference type="STRING" id="2010991.A0A3M2SRS4"/>
<dbReference type="InterPro" id="IPR002413">
    <property type="entry name" value="V5_allergen-like"/>
</dbReference>
<accession>A0A3M2SRS4</accession>
<dbReference type="InterPro" id="IPR035940">
    <property type="entry name" value="CAP_sf"/>
</dbReference>
<feature type="signal peptide" evidence="2">
    <location>
        <begin position="1"/>
        <end position="24"/>
    </location>
</feature>
<name>A0A3M2SRS4_9HYPO</name>